<evidence type="ECO:0000313" key="1">
    <source>
        <dbReference type="EMBL" id="GAA3728308.1"/>
    </source>
</evidence>
<evidence type="ECO:0000313" key="2">
    <source>
        <dbReference type="Proteomes" id="UP001499884"/>
    </source>
</evidence>
<name>A0ABP7EZP5_9ACTN</name>
<dbReference type="Proteomes" id="UP001499884">
    <property type="component" value="Unassembled WGS sequence"/>
</dbReference>
<accession>A0ABP7EZP5</accession>
<organism evidence="1 2">
    <name type="scientific">Streptomyces tremellae</name>
    <dbReference type="NCBI Taxonomy" id="1124239"/>
    <lineage>
        <taxon>Bacteria</taxon>
        <taxon>Bacillati</taxon>
        <taxon>Actinomycetota</taxon>
        <taxon>Actinomycetes</taxon>
        <taxon>Kitasatosporales</taxon>
        <taxon>Streptomycetaceae</taxon>
        <taxon>Streptomyces</taxon>
    </lineage>
</organism>
<comment type="caution">
    <text evidence="1">The sequence shown here is derived from an EMBL/GenBank/DDBJ whole genome shotgun (WGS) entry which is preliminary data.</text>
</comment>
<keyword evidence="2" id="KW-1185">Reference proteome</keyword>
<sequence>MPPTPDGSDTPGPAYDAPQYELTAVAPVRFKAACPECRASFELPADAFLLAIGASRRTTSYSFTCPDCEASVRKPAGERIVELLSEGGVRTLRLHGVAHASRIVAMSFCEPRSWDRTLSS</sequence>
<proteinExistence type="predicted"/>
<gene>
    <name evidence="1" type="ORF">GCM10023082_27770</name>
</gene>
<protein>
    <submittedName>
        <fullName evidence="1">Uncharacterized protein</fullName>
    </submittedName>
</protein>
<reference evidence="2" key="1">
    <citation type="journal article" date="2019" name="Int. J. Syst. Evol. Microbiol.">
        <title>The Global Catalogue of Microorganisms (GCM) 10K type strain sequencing project: providing services to taxonomists for standard genome sequencing and annotation.</title>
        <authorList>
            <consortium name="The Broad Institute Genomics Platform"/>
            <consortium name="The Broad Institute Genome Sequencing Center for Infectious Disease"/>
            <person name="Wu L."/>
            <person name="Ma J."/>
        </authorList>
    </citation>
    <scope>NUCLEOTIDE SEQUENCE [LARGE SCALE GENOMIC DNA]</scope>
    <source>
        <strain evidence="2">JCM 30846</strain>
    </source>
</reference>
<dbReference type="EMBL" id="BAABEP010000015">
    <property type="protein sequence ID" value="GAA3728308.1"/>
    <property type="molecule type" value="Genomic_DNA"/>
</dbReference>